<keyword evidence="2" id="KW-1185">Reference proteome</keyword>
<name>A0A6A6PHP7_9PEZI</name>
<dbReference type="AlphaFoldDB" id="A0A6A6PHP7"/>
<dbReference type="EMBL" id="MU001642">
    <property type="protein sequence ID" value="KAF2479261.1"/>
    <property type="molecule type" value="Genomic_DNA"/>
</dbReference>
<dbReference type="RefSeq" id="XP_033585831.1">
    <property type="nucleotide sequence ID" value="XM_033734835.1"/>
</dbReference>
<evidence type="ECO:0000313" key="1">
    <source>
        <dbReference type="EMBL" id="KAF2479261.1"/>
    </source>
</evidence>
<organism evidence="1 2">
    <name type="scientific">Neohortaea acidophila</name>
    <dbReference type="NCBI Taxonomy" id="245834"/>
    <lineage>
        <taxon>Eukaryota</taxon>
        <taxon>Fungi</taxon>
        <taxon>Dikarya</taxon>
        <taxon>Ascomycota</taxon>
        <taxon>Pezizomycotina</taxon>
        <taxon>Dothideomycetes</taxon>
        <taxon>Dothideomycetidae</taxon>
        <taxon>Mycosphaerellales</taxon>
        <taxon>Teratosphaeriaceae</taxon>
        <taxon>Neohortaea</taxon>
    </lineage>
</organism>
<accession>A0A6A6PHP7</accession>
<gene>
    <name evidence="1" type="ORF">BDY17DRAFT_305257</name>
</gene>
<dbReference type="Proteomes" id="UP000799767">
    <property type="component" value="Unassembled WGS sequence"/>
</dbReference>
<dbReference type="GeneID" id="54475837"/>
<proteinExistence type="predicted"/>
<evidence type="ECO:0000313" key="2">
    <source>
        <dbReference type="Proteomes" id="UP000799767"/>
    </source>
</evidence>
<sequence length="155" mass="17107">MSPDYRHRIDELFYVPSDIAVVSAEWMHHSWGQPYDFTHPGVTTATTTITRRVSPASTTTPRKTLAGRAATPADAPITMAASDGPWYSKFDTLMELFFTTTDVDGHSKITRVHVSENEDGSFRTLTNKRPAPTTTNTTTVVLELVTMTTTIAKGE</sequence>
<reference evidence="1" key="1">
    <citation type="journal article" date="2020" name="Stud. Mycol.">
        <title>101 Dothideomycetes genomes: a test case for predicting lifestyles and emergence of pathogens.</title>
        <authorList>
            <person name="Haridas S."/>
            <person name="Albert R."/>
            <person name="Binder M."/>
            <person name="Bloem J."/>
            <person name="Labutti K."/>
            <person name="Salamov A."/>
            <person name="Andreopoulos B."/>
            <person name="Baker S."/>
            <person name="Barry K."/>
            <person name="Bills G."/>
            <person name="Bluhm B."/>
            <person name="Cannon C."/>
            <person name="Castanera R."/>
            <person name="Culley D."/>
            <person name="Daum C."/>
            <person name="Ezra D."/>
            <person name="Gonzalez J."/>
            <person name="Henrissat B."/>
            <person name="Kuo A."/>
            <person name="Liang C."/>
            <person name="Lipzen A."/>
            <person name="Lutzoni F."/>
            <person name="Magnuson J."/>
            <person name="Mondo S."/>
            <person name="Nolan M."/>
            <person name="Ohm R."/>
            <person name="Pangilinan J."/>
            <person name="Park H.-J."/>
            <person name="Ramirez L."/>
            <person name="Alfaro M."/>
            <person name="Sun H."/>
            <person name="Tritt A."/>
            <person name="Yoshinaga Y."/>
            <person name="Zwiers L.-H."/>
            <person name="Turgeon B."/>
            <person name="Goodwin S."/>
            <person name="Spatafora J."/>
            <person name="Crous P."/>
            <person name="Grigoriev I."/>
        </authorList>
    </citation>
    <scope>NUCLEOTIDE SEQUENCE</scope>
    <source>
        <strain evidence="1">CBS 113389</strain>
    </source>
</reference>
<protein>
    <submittedName>
        <fullName evidence="1">Uncharacterized protein</fullName>
    </submittedName>
</protein>